<proteinExistence type="inferred from homology"/>
<dbReference type="PANTHER" id="PTHR36984">
    <property type="entry name" value="CRISPR-ASSOCIATED ENDORIBONUCLEASE CAS6 1"/>
    <property type="match status" value="1"/>
</dbReference>
<protein>
    <submittedName>
        <fullName evidence="5">CRISPR-associated endoribonuclease Cas6</fullName>
    </submittedName>
</protein>
<dbReference type="InterPro" id="IPR049435">
    <property type="entry name" value="Cas_Cas6_C"/>
</dbReference>
<dbReference type="GO" id="GO:0016788">
    <property type="term" value="F:hydrolase activity, acting on ester bonds"/>
    <property type="evidence" value="ECO:0007669"/>
    <property type="project" value="InterPro"/>
</dbReference>
<evidence type="ECO:0000256" key="1">
    <source>
        <dbReference type="ARBA" id="ARBA00005937"/>
    </source>
</evidence>
<evidence type="ECO:0000313" key="6">
    <source>
        <dbReference type="Proteomes" id="UP000609064"/>
    </source>
</evidence>
<gene>
    <name evidence="5" type="ORF">GCM10011514_50000</name>
</gene>
<dbReference type="RefSeq" id="WP_188770660.1">
    <property type="nucleotide sequence ID" value="NZ_BMKK01000015.1"/>
</dbReference>
<dbReference type="Proteomes" id="UP000609064">
    <property type="component" value="Unassembled WGS sequence"/>
</dbReference>
<keyword evidence="3" id="KW-0051">Antiviral defense</keyword>
<sequence>MRLHIQLSRNKEIVPFSYQETQVSKLHYWLGKNSVHDAVSLYSFSWLRDGKALGSKGLEFKNGSKYFISCHDVDLLKQIIKSIQEDNSFGYGMVITSLTIEKEPIFERENKFQVASPVFIKRMVEGRTKFYYPTDDEANSLLTETLINKLKKAGLDHEGVKARFDENYQNFAIKGTTYKGIQNKGTICPVIIKGTPEQLAFAWNVGVGSSTGIGFGSLI</sequence>
<dbReference type="Pfam" id="PF01881">
    <property type="entry name" value="Cas_Cas6_C"/>
    <property type="match status" value="1"/>
</dbReference>
<feature type="domain" description="CRISPR associated protein Cas6 C-terminal" evidence="4">
    <location>
        <begin position="102"/>
        <end position="217"/>
    </location>
</feature>
<evidence type="ECO:0000256" key="2">
    <source>
        <dbReference type="ARBA" id="ARBA00022884"/>
    </source>
</evidence>
<evidence type="ECO:0000313" key="5">
    <source>
        <dbReference type="EMBL" id="GGD80016.1"/>
    </source>
</evidence>
<dbReference type="EMBL" id="BMKK01000015">
    <property type="protein sequence ID" value="GGD80016.1"/>
    <property type="molecule type" value="Genomic_DNA"/>
</dbReference>
<dbReference type="CDD" id="cd21140">
    <property type="entry name" value="Cas6_I-like"/>
    <property type="match status" value="1"/>
</dbReference>
<comment type="similarity">
    <text evidence="1">Belongs to the CRISPR-associated protein Cas6/Cse3/CasE family.</text>
</comment>
<dbReference type="InterPro" id="IPR045747">
    <property type="entry name" value="CRISPR-assoc_prot_Cas6_N_sf"/>
</dbReference>
<dbReference type="GO" id="GO:0003723">
    <property type="term" value="F:RNA binding"/>
    <property type="evidence" value="ECO:0007669"/>
    <property type="project" value="UniProtKB-KW"/>
</dbReference>
<dbReference type="GO" id="GO:0051607">
    <property type="term" value="P:defense response to virus"/>
    <property type="evidence" value="ECO:0007669"/>
    <property type="project" value="UniProtKB-KW"/>
</dbReference>
<keyword evidence="6" id="KW-1185">Reference proteome</keyword>
<dbReference type="PANTHER" id="PTHR36984:SF1">
    <property type="entry name" value="CRISPR-ASSOCIATED ENDORIBONUCLEASE CAS6 1"/>
    <property type="match status" value="1"/>
</dbReference>
<dbReference type="InterPro" id="IPR010156">
    <property type="entry name" value="CRISPR-assoc_prot_Cas6"/>
</dbReference>
<reference evidence="5" key="2">
    <citation type="submission" date="2020-09" db="EMBL/GenBank/DDBJ databases">
        <authorList>
            <person name="Sun Q."/>
            <person name="Zhou Y."/>
        </authorList>
    </citation>
    <scope>NUCLEOTIDE SEQUENCE</scope>
    <source>
        <strain evidence="5">CGMCC 1.15958</strain>
    </source>
</reference>
<dbReference type="Gene3D" id="3.30.70.1900">
    <property type="match status" value="1"/>
</dbReference>
<evidence type="ECO:0000259" key="4">
    <source>
        <dbReference type="Pfam" id="PF01881"/>
    </source>
</evidence>
<dbReference type="AlphaFoldDB" id="A0A916Z7B8"/>
<reference evidence="5" key="1">
    <citation type="journal article" date="2014" name="Int. J. Syst. Evol. Microbiol.">
        <title>Complete genome sequence of Corynebacterium casei LMG S-19264T (=DSM 44701T), isolated from a smear-ripened cheese.</title>
        <authorList>
            <consortium name="US DOE Joint Genome Institute (JGI-PGF)"/>
            <person name="Walter F."/>
            <person name="Albersmeier A."/>
            <person name="Kalinowski J."/>
            <person name="Ruckert C."/>
        </authorList>
    </citation>
    <scope>NUCLEOTIDE SEQUENCE</scope>
    <source>
        <strain evidence="5">CGMCC 1.15958</strain>
    </source>
</reference>
<name>A0A916Z7B8_9BACT</name>
<dbReference type="NCBIfam" id="TIGR01877">
    <property type="entry name" value="cas_cas6"/>
    <property type="match status" value="1"/>
</dbReference>
<organism evidence="5 6">
    <name type="scientific">Emticicia aquatilis</name>
    <dbReference type="NCBI Taxonomy" id="1537369"/>
    <lineage>
        <taxon>Bacteria</taxon>
        <taxon>Pseudomonadati</taxon>
        <taxon>Bacteroidota</taxon>
        <taxon>Cytophagia</taxon>
        <taxon>Cytophagales</taxon>
        <taxon>Leadbetterellaceae</taxon>
        <taxon>Emticicia</taxon>
    </lineage>
</organism>
<evidence type="ECO:0000256" key="3">
    <source>
        <dbReference type="ARBA" id="ARBA00023118"/>
    </source>
</evidence>
<dbReference type="Gene3D" id="3.30.70.1890">
    <property type="match status" value="1"/>
</dbReference>
<keyword evidence="2" id="KW-0694">RNA-binding</keyword>
<comment type="caution">
    <text evidence="5">The sequence shown here is derived from an EMBL/GenBank/DDBJ whole genome shotgun (WGS) entry which is preliminary data.</text>
</comment>
<accession>A0A916Z7B8</accession>